<evidence type="ECO:0000256" key="1">
    <source>
        <dbReference type="SAM" id="MobiDB-lite"/>
    </source>
</evidence>
<feature type="compositionally biased region" description="Low complexity" evidence="1">
    <location>
        <begin position="112"/>
        <end position="138"/>
    </location>
</feature>
<keyword evidence="2" id="KW-0472">Membrane</keyword>
<feature type="compositionally biased region" description="Low complexity" evidence="1">
    <location>
        <begin position="150"/>
        <end position="165"/>
    </location>
</feature>
<proteinExistence type="predicted"/>
<dbReference type="EMBL" id="WTVQ01000007">
    <property type="protein sequence ID" value="NMG74270.1"/>
    <property type="molecule type" value="Genomic_DNA"/>
</dbReference>
<dbReference type="RefSeq" id="WP_169259426.1">
    <property type="nucleotide sequence ID" value="NZ_WTVQ01000007.1"/>
</dbReference>
<feature type="compositionally biased region" description="Low complexity" evidence="1">
    <location>
        <begin position="49"/>
        <end position="63"/>
    </location>
</feature>
<feature type="transmembrane region" description="Helical" evidence="2">
    <location>
        <begin position="27"/>
        <end position="44"/>
    </location>
</feature>
<evidence type="ECO:0000313" key="4">
    <source>
        <dbReference type="EMBL" id="NMG74270.1"/>
    </source>
</evidence>
<protein>
    <recommendedName>
        <fullName evidence="3">SPOR domain-containing protein</fullName>
    </recommendedName>
</protein>
<organism evidence="4 5">
    <name type="scientific">Aromatoleum diolicum</name>
    <dbReference type="NCBI Taxonomy" id="75796"/>
    <lineage>
        <taxon>Bacteria</taxon>
        <taxon>Pseudomonadati</taxon>
        <taxon>Pseudomonadota</taxon>
        <taxon>Betaproteobacteria</taxon>
        <taxon>Rhodocyclales</taxon>
        <taxon>Rhodocyclaceae</taxon>
        <taxon>Aromatoleum</taxon>
    </lineage>
</organism>
<dbReference type="Gene3D" id="3.30.70.1070">
    <property type="entry name" value="Sporulation related repeat"/>
    <property type="match status" value="1"/>
</dbReference>
<dbReference type="Proteomes" id="UP000648984">
    <property type="component" value="Unassembled WGS sequence"/>
</dbReference>
<evidence type="ECO:0000256" key="2">
    <source>
        <dbReference type="SAM" id="Phobius"/>
    </source>
</evidence>
<accession>A0ABX1Q9Q1</accession>
<name>A0ABX1Q9Q1_9RHOO</name>
<feature type="domain" description="SPOR" evidence="3">
    <location>
        <begin position="172"/>
        <end position="237"/>
    </location>
</feature>
<dbReference type="InterPro" id="IPR036680">
    <property type="entry name" value="SPOR-like_sf"/>
</dbReference>
<keyword evidence="2" id="KW-0812">Transmembrane</keyword>
<gene>
    <name evidence="4" type="ORF">GPA25_05810</name>
</gene>
<feature type="compositionally biased region" description="Basic and acidic residues" evidence="1">
    <location>
        <begin position="1"/>
        <end position="11"/>
    </location>
</feature>
<feature type="region of interest" description="Disordered" evidence="1">
    <location>
        <begin position="1"/>
        <end position="20"/>
    </location>
</feature>
<dbReference type="InterPro" id="IPR007730">
    <property type="entry name" value="SPOR-like_dom"/>
</dbReference>
<dbReference type="SUPFAM" id="SSF110997">
    <property type="entry name" value="Sporulation related repeat"/>
    <property type="match status" value="1"/>
</dbReference>
<evidence type="ECO:0000313" key="5">
    <source>
        <dbReference type="Proteomes" id="UP000648984"/>
    </source>
</evidence>
<feature type="compositionally biased region" description="Low complexity" evidence="1">
    <location>
        <begin position="85"/>
        <end position="95"/>
    </location>
</feature>
<dbReference type="Pfam" id="PF05036">
    <property type="entry name" value="SPOR"/>
    <property type="match status" value="1"/>
</dbReference>
<comment type="caution">
    <text evidence="4">The sequence shown here is derived from an EMBL/GenBank/DDBJ whole genome shotgun (WGS) entry which is preliminary data.</text>
</comment>
<evidence type="ECO:0000259" key="3">
    <source>
        <dbReference type="Pfam" id="PF05036"/>
    </source>
</evidence>
<feature type="region of interest" description="Disordered" evidence="1">
    <location>
        <begin position="49"/>
        <end position="170"/>
    </location>
</feature>
<sequence length="242" mass="24918">MSERVPARDNSVDSSPDSLRKAALQRAGFATIALLLLLAAALWLPDTDEVTQPPSVPVAVSPQDDSQAAVEASPPATLSLPASDPVAPQAEAAAAPPDPPMLTWVPGGTVSSVSPATAQPAPATTEPTEPATTAQVPAPDVPGNPATVTSSIAPAPAAEPSVPKLPASPPPGPGYLVQLGVFLDTENAEGLRRELARKGYPAHLQSRVVLGPFPDRQAALAAQEKVRRERKLDGIILQPRKP</sequence>
<keyword evidence="2" id="KW-1133">Transmembrane helix</keyword>
<reference evidence="4 5" key="1">
    <citation type="submission" date="2019-12" db="EMBL/GenBank/DDBJ databases">
        <title>Comparative genomics gives insights into the taxonomy of the Azoarcus-Aromatoleum group and reveals separate origins of nif in the plant-associated Azoarcus and non-plant-associated Aromatoleum sub-groups.</title>
        <authorList>
            <person name="Lafos M."/>
            <person name="Maluk M."/>
            <person name="Batista M."/>
            <person name="Junghare M."/>
            <person name="Carmona M."/>
            <person name="Faoro H."/>
            <person name="Cruz L.M."/>
            <person name="Battistoni F."/>
            <person name="De Souza E."/>
            <person name="Pedrosa F."/>
            <person name="Chen W.-M."/>
            <person name="Poole P.S."/>
            <person name="Dixon R.A."/>
            <person name="James E.K."/>
        </authorList>
    </citation>
    <scope>NUCLEOTIDE SEQUENCE [LARGE SCALE GENOMIC DNA]</scope>
    <source>
        <strain evidence="4 5">22Lin</strain>
    </source>
</reference>
<keyword evidence="5" id="KW-1185">Reference proteome</keyword>